<evidence type="ECO:0000313" key="1">
    <source>
        <dbReference type="EMBL" id="MBC9932071.1"/>
    </source>
</evidence>
<dbReference type="RefSeq" id="WP_188089206.1">
    <property type="nucleotide sequence ID" value="NZ_JACVFC010000002.1"/>
</dbReference>
<comment type="caution">
    <text evidence="1">The sequence shown here is derived from an EMBL/GenBank/DDBJ whole genome shotgun (WGS) entry which is preliminary data.</text>
</comment>
<gene>
    <name evidence="1" type="ORF">ICL07_16925</name>
</gene>
<organism evidence="1 2">
    <name type="scientific">Chitinophaga qingshengii</name>
    <dbReference type="NCBI Taxonomy" id="1569794"/>
    <lineage>
        <taxon>Bacteria</taxon>
        <taxon>Pseudomonadati</taxon>
        <taxon>Bacteroidota</taxon>
        <taxon>Chitinophagia</taxon>
        <taxon>Chitinophagales</taxon>
        <taxon>Chitinophagaceae</taxon>
        <taxon>Chitinophaga</taxon>
    </lineage>
</organism>
<sequence length="595" mass="66746">MHTFHIPVMGLAYTIDSPVKVARFGIASVISIIEDRLIEMMRSHYYPVAGEVYKPIPVTAPDYRARRITDYLNLVNRIVKDQVEQLKAKAFEAGSEMVRYFEMLPDHHTLKQLYRQMTNTSDAEEKASLASRLRQAIKPGSIDVNIMTKTDKDNYDASGQVITDGSDAIAALRGYVNSDLTNSAIVFSAGMNPRLYNYLEKCPQFNADEAGNFSKKIIVKVSDFRSALIQGKYLAKKGIWVSEFRIESGLNCGGHAFPSDGVLMGPILEEFKQRRQELTDALFALYQPALQNRGLKTFPYPPPLKISAQGGIGTAAEDLLLHTYYELDGTGWGTPFLLVPEATTVDDDTRQRLCKATTEDLTLSYHSPLGARFHYLKGSTAEEERLARIQAGKPGSPCTEKHLSFNTEFTEKPICTASRQYQRLKVAQLQAQQLPEPVYQEQLQAVLDKECLCVGLSNAAAIEYEQPFVKGRKSVNICPGPGIAYFNKEVSLQTMTDHIYGRDNILKGSNRPHMFLTELKLYLDYLAEQLAKARREDTLAQQQKYYRGFCGQLANGIDYYYRLTETGVLSADELLPGLEQATQQLTEIIQVYALA</sequence>
<reference evidence="1 2" key="1">
    <citation type="submission" date="2020-09" db="EMBL/GenBank/DDBJ databases">
        <title>Genome sequences of type strains of Chitinophaga qingshengii and Chitinophaga varians.</title>
        <authorList>
            <person name="Kittiwongwattana C."/>
        </authorList>
    </citation>
    <scope>NUCLEOTIDE SEQUENCE [LARGE SCALE GENOMIC DNA]</scope>
    <source>
        <strain evidence="1 2">JCM 30026</strain>
    </source>
</reference>
<dbReference type="EMBL" id="JACVFC010000002">
    <property type="protein sequence ID" value="MBC9932071.1"/>
    <property type="molecule type" value="Genomic_DNA"/>
</dbReference>
<protein>
    <submittedName>
        <fullName evidence="1">Uncharacterized protein</fullName>
    </submittedName>
</protein>
<name>A0ABR7TNM6_9BACT</name>
<accession>A0ABR7TNM6</accession>
<proteinExistence type="predicted"/>
<evidence type="ECO:0000313" key="2">
    <source>
        <dbReference type="Proteomes" id="UP000659124"/>
    </source>
</evidence>
<keyword evidence="2" id="KW-1185">Reference proteome</keyword>
<dbReference type="Proteomes" id="UP000659124">
    <property type="component" value="Unassembled WGS sequence"/>
</dbReference>